<dbReference type="InterPro" id="IPR052023">
    <property type="entry name" value="Histidine_kinase_KdpD"/>
</dbReference>
<dbReference type="CDD" id="cd00082">
    <property type="entry name" value="HisKA"/>
    <property type="match status" value="1"/>
</dbReference>
<keyword evidence="6 13" id="KW-0812">Transmembrane</keyword>
<comment type="catalytic activity">
    <reaction evidence="1">
        <text>ATP + protein L-histidine = ADP + protein N-phospho-L-histidine.</text>
        <dbReference type="EC" id="2.7.13.3"/>
    </reaction>
</comment>
<dbReference type="HOGENOM" id="CLU_000445_89_5_4"/>
<dbReference type="GO" id="GO:0005524">
    <property type="term" value="F:ATP binding"/>
    <property type="evidence" value="ECO:0007669"/>
    <property type="project" value="UniProtKB-KW"/>
</dbReference>
<dbReference type="InterPro" id="IPR038318">
    <property type="entry name" value="KdpD_sf"/>
</dbReference>
<dbReference type="RefSeq" id="WP_011766819.1">
    <property type="nucleotide sequence ID" value="NC_008702.1"/>
</dbReference>
<dbReference type="PANTHER" id="PTHR45569:SF1">
    <property type="entry name" value="SENSOR PROTEIN KDPD"/>
    <property type="match status" value="1"/>
</dbReference>
<keyword evidence="16" id="KW-1185">Reference proteome</keyword>
<dbReference type="Gene3D" id="1.10.287.130">
    <property type="match status" value="1"/>
</dbReference>
<evidence type="ECO:0000256" key="1">
    <source>
        <dbReference type="ARBA" id="ARBA00000085"/>
    </source>
</evidence>
<dbReference type="InterPro" id="IPR029016">
    <property type="entry name" value="GAF-like_dom_sf"/>
</dbReference>
<feature type="transmembrane region" description="Helical" evidence="13">
    <location>
        <begin position="39"/>
        <end position="55"/>
    </location>
</feature>
<dbReference type="CDD" id="cd00075">
    <property type="entry name" value="HATPase"/>
    <property type="match status" value="1"/>
</dbReference>
<dbReference type="InterPro" id="IPR036890">
    <property type="entry name" value="HATPase_C_sf"/>
</dbReference>
<evidence type="ECO:0000256" key="3">
    <source>
        <dbReference type="ARBA" id="ARBA00012438"/>
    </source>
</evidence>
<protein>
    <recommendedName>
        <fullName evidence="3">histidine kinase</fullName>
        <ecNumber evidence="3">2.7.13.3</ecNumber>
    </recommendedName>
</protein>
<feature type="transmembrane region" description="Helical" evidence="13">
    <location>
        <begin position="12"/>
        <end position="32"/>
    </location>
</feature>
<evidence type="ECO:0000313" key="15">
    <source>
        <dbReference type="EMBL" id="CAL95711.1"/>
    </source>
</evidence>
<dbReference type="InterPro" id="IPR003594">
    <property type="entry name" value="HATPase_dom"/>
</dbReference>
<feature type="transmembrane region" description="Helical" evidence="13">
    <location>
        <begin position="90"/>
        <end position="109"/>
    </location>
</feature>
<feature type="transmembrane region" description="Helical" evidence="13">
    <location>
        <begin position="61"/>
        <end position="78"/>
    </location>
</feature>
<dbReference type="KEGG" id="azo:azo3094"/>
<dbReference type="InterPro" id="IPR025201">
    <property type="entry name" value="KdpD_TM"/>
</dbReference>
<dbReference type="SUPFAM" id="SSF47384">
    <property type="entry name" value="Homodimeric domain of signal transducing histidine kinase"/>
    <property type="match status" value="1"/>
</dbReference>
<dbReference type="Pfam" id="PF13493">
    <property type="entry name" value="DUF4118"/>
    <property type="match status" value="1"/>
</dbReference>
<evidence type="ECO:0000256" key="10">
    <source>
        <dbReference type="ARBA" id="ARBA00022989"/>
    </source>
</evidence>
<dbReference type="SMART" id="SM00387">
    <property type="entry name" value="HATPase_c"/>
    <property type="match status" value="1"/>
</dbReference>
<dbReference type="InterPro" id="IPR005467">
    <property type="entry name" value="His_kinase_dom"/>
</dbReference>
<dbReference type="EMBL" id="AM406670">
    <property type="protein sequence ID" value="CAL95711.1"/>
    <property type="molecule type" value="Genomic_DNA"/>
</dbReference>
<comment type="subcellular location">
    <subcellularLocation>
        <location evidence="2">Membrane</location>
        <topology evidence="2">Multi-pass membrane protein</topology>
    </subcellularLocation>
</comment>
<dbReference type="Pfam" id="PF02518">
    <property type="entry name" value="HATPase_c"/>
    <property type="match status" value="1"/>
</dbReference>
<dbReference type="EC" id="2.7.13.3" evidence="3"/>
<dbReference type="SMART" id="SM00388">
    <property type="entry name" value="HisKA"/>
    <property type="match status" value="1"/>
</dbReference>
<sequence>MGVGRLAGLSVPVRHLVAATLCALAAAAVYPLRQLLEPANVVMLLLLVVAFNAAWLGRGPAVLGTVVSVALFDFLFVPPQLSFAVSDVKYLITFAVMLLVSLLIGQLTVSLRASADEAALRERRSHALYALARSLAGAMLPAQVMEQVAAFVRTEAGAEVHFHLPDEDDGALHPQPAGVPAPGVAETTAAAGIFFTPAEGQAGCVAVAGVGLMLPLHGATRCRGVMVVQPGAAAAPLESLRPLLEAVASLAAIALERLHFVAVAQASQFEAEAERLRNSILASISHDIRTPLTVLFGLADALALSEGRLGSEEREAAHAIRDQAGRLHDMVDKLLDMARLQAGTVRLRKEWQPLDEILGAAIALLGDALRAHPVTLVQAAETPLVAVDAVLLERVFCNLLDNAARCSPAGTPITVDLAREGDMLVVGVRDHGPGFPAGGERAFELFERGRASGVAGVGLGLAICRAVVEAHGGWIRAGNAADGGACVRFALPCGEAPVIEPEAGVEAQA</sequence>
<dbReference type="InterPro" id="IPR003661">
    <property type="entry name" value="HisK_dim/P_dom"/>
</dbReference>
<evidence type="ECO:0000256" key="11">
    <source>
        <dbReference type="ARBA" id="ARBA00023012"/>
    </source>
</evidence>
<name>A1KA55_AZOSB</name>
<dbReference type="Pfam" id="PF00512">
    <property type="entry name" value="HisKA"/>
    <property type="match status" value="1"/>
</dbReference>
<keyword evidence="12 13" id="KW-0472">Membrane</keyword>
<dbReference type="AlphaFoldDB" id="A1KA55"/>
<dbReference type="GO" id="GO:0005886">
    <property type="term" value="C:plasma membrane"/>
    <property type="evidence" value="ECO:0007669"/>
    <property type="project" value="TreeGrafter"/>
</dbReference>
<evidence type="ECO:0000256" key="9">
    <source>
        <dbReference type="ARBA" id="ARBA00022840"/>
    </source>
</evidence>
<feature type="domain" description="Histidine kinase" evidence="14">
    <location>
        <begin position="283"/>
        <end position="495"/>
    </location>
</feature>
<organism evidence="15 16">
    <name type="scientific">Azoarcus sp. (strain BH72)</name>
    <dbReference type="NCBI Taxonomy" id="418699"/>
    <lineage>
        <taxon>Bacteria</taxon>
        <taxon>Pseudomonadati</taxon>
        <taxon>Pseudomonadota</taxon>
        <taxon>Betaproteobacteria</taxon>
        <taxon>Rhodocyclales</taxon>
        <taxon>Zoogloeaceae</taxon>
        <taxon>Azoarcus</taxon>
    </lineage>
</organism>
<dbReference type="Gene3D" id="3.30.450.40">
    <property type="match status" value="1"/>
</dbReference>
<keyword evidence="7" id="KW-0547">Nucleotide-binding</keyword>
<dbReference type="InterPro" id="IPR036097">
    <property type="entry name" value="HisK_dim/P_sf"/>
</dbReference>
<keyword evidence="11" id="KW-0902">Two-component regulatory system</keyword>
<dbReference type="PROSITE" id="PS50109">
    <property type="entry name" value="HIS_KIN"/>
    <property type="match status" value="1"/>
</dbReference>
<dbReference type="SUPFAM" id="SSF55874">
    <property type="entry name" value="ATPase domain of HSP90 chaperone/DNA topoisomerase II/histidine kinase"/>
    <property type="match status" value="1"/>
</dbReference>
<keyword evidence="8" id="KW-0418">Kinase</keyword>
<evidence type="ECO:0000256" key="7">
    <source>
        <dbReference type="ARBA" id="ARBA00022741"/>
    </source>
</evidence>
<evidence type="ECO:0000256" key="13">
    <source>
        <dbReference type="SAM" id="Phobius"/>
    </source>
</evidence>
<dbReference type="Proteomes" id="UP000002588">
    <property type="component" value="Chromosome"/>
</dbReference>
<dbReference type="GO" id="GO:0000155">
    <property type="term" value="F:phosphorelay sensor kinase activity"/>
    <property type="evidence" value="ECO:0007669"/>
    <property type="project" value="InterPro"/>
</dbReference>
<evidence type="ECO:0000256" key="4">
    <source>
        <dbReference type="ARBA" id="ARBA00022553"/>
    </source>
</evidence>
<accession>A1KA55</accession>
<dbReference type="PANTHER" id="PTHR45569">
    <property type="entry name" value="SENSOR PROTEIN KDPD"/>
    <property type="match status" value="1"/>
</dbReference>
<dbReference type="Gene3D" id="1.20.120.620">
    <property type="entry name" value="Backbone structure of the membrane domain of e. Coli histidine kinase receptor kdpd"/>
    <property type="match status" value="1"/>
</dbReference>
<evidence type="ECO:0000256" key="8">
    <source>
        <dbReference type="ARBA" id="ARBA00022777"/>
    </source>
</evidence>
<keyword evidence="10 13" id="KW-1133">Transmembrane helix</keyword>
<evidence type="ECO:0000259" key="14">
    <source>
        <dbReference type="PROSITE" id="PS50109"/>
    </source>
</evidence>
<keyword evidence="4" id="KW-0597">Phosphoprotein</keyword>
<keyword evidence="5 15" id="KW-0808">Transferase</keyword>
<reference evidence="15 16" key="1">
    <citation type="journal article" date="2006" name="Nat. Biotechnol.">
        <title>Complete genome of the mutualistic, N2-fixing grass endophyte Azoarcus sp. strain BH72.</title>
        <authorList>
            <person name="Krause A."/>
            <person name="Ramakumar A."/>
            <person name="Bartels D."/>
            <person name="Battistoni F."/>
            <person name="Bekel T."/>
            <person name="Boch J."/>
            <person name="Boehm M."/>
            <person name="Friedrich F."/>
            <person name="Hurek T."/>
            <person name="Krause L."/>
            <person name="Linke B."/>
            <person name="McHardy A.C."/>
            <person name="Sarkar A."/>
            <person name="Schneiker S."/>
            <person name="Syed A.A."/>
            <person name="Thauer R."/>
            <person name="Vorhoelter F.-J."/>
            <person name="Weidner S."/>
            <person name="Puehler A."/>
            <person name="Reinhold-Hurek B."/>
            <person name="Kaiser O."/>
            <person name="Goesmann A."/>
        </authorList>
    </citation>
    <scope>NUCLEOTIDE SEQUENCE [LARGE SCALE GENOMIC DNA]</scope>
    <source>
        <strain evidence="15 16">BH72</strain>
    </source>
</reference>
<keyword evidence="9" id="KW-0067">ATP-binding</keyword>
<dbReference type="PRINTS" id="PR00344">
    <property type="entry name" value="BCTRLSENSOR"/>
</dbReference>
<evidence type="ECO:0000256" key="2">
    <source>
        <dbReference type="ARBA" id="ARBA00004141"/>
    </source>
</evidence>
<dbReference type="STRING" id="62928.azo3094"/>
<evidence type="ECO:0000256" key="12">
    <source>
        <dbReference type="ARBA" id="ARBA00023136"/>
    </source>
</evidence>
<dbReference type="Gene3D" id="3.30.565.10">
    <property type="entry name" value="Histidine kinase-like ATPase, C-terminal domain"/>
    <property type="match status" value="1"/>
</dbReference>
<gene>
    <name evidence="15" type="primary">kdpD2</name>
    <name evidence="15" type="ordered locus">azo3094</name>
</gene>
<proteinExistence type="predicted"/>
<evidence type="ECO:0000256" key="5">
    <source>
        <dbReference type="ARBA" id="ARBA00022679"/>
    </source>
</evidence>
<evidence type="ECO:0000256" key="6">
    <source>
        <dbReference type="ARBA" id="ARBA00022692"/>
    </source>
</evidence>
<evidence type="ECO:0000313" key="16">
    <source>
        <dbReference type="Proteomes" id="UP000002588"/>
    </source>
</evidence>
<dbReference type="eggNOG" id="COG2205">
    <property type="taxonomic scope" value="Bacteria"/>
</dbReference>
<dbReference type="InterPro" id="IPR004358">
    <property type="entry name" value="Sig_transdc_His_kin-like_C"/>
</dbReference>